<dbReference type="InterPro" id="IPR011006">
    <property type="entry name" value="CheY-like_superfamily"/>
</dbReference>
<feature type="coiled-coil region" evidence="3">
    <location>
        <begin position="134"/>
        <end position="161"/>
    </location>
</feature>
<feature type="domain" description="Response regulatory" evidence="4">
    <location>
        <begin position="18"/>
        <end position="132"/>
    </location>
</feature>
<dbReference type="Proteomes" id="UP000486602">
    <property type="component" value="Unassembled WGS sequence"/>
</dbReference>
<dbReference type="CDD" id="cd17569">
    <property type="entry name" value="REC_HupR-like"/>
    <property type="match status" value="1"/>
</dbReference>
<dbReference type="Pfam" id="PF00072">
    <property type="entry name" value="Response_reg"/>
    <property type="match status" value="1"/>
</dbReference>
<dbReference type="SUPFAM" id="SSF52172">
    <property type="entry name" value="CheY-like"/>
    <property type="match status" value="1"/>
</dbReference>
<dbReference type="InterPro" id="IPR001789">
    <property type="entry name" value="Sig_transdc_resp-reg_receiver"/>
</dbReference>
<dbReference type="SMART" id="SM00448">
    <property type="entry name" value="REC"/>
    <property type="match status" value="1"/>
</dbReference>
<proteinExistence type="predicted"/>
<dbReference type="Gene3D" id="3.40.50.2300">
    <property type="match status" value="1"/>
</dbReference>
<sequence length="165" mass="19662">MYDNKGKREEEESKMRSAILYIDDEEHNLVAFKAVLRRDFEIYTAISVKEARKYMEDHEIKIIVSDQRMPQTTGVQFFSEIKNSHPEPIRILLTGYSDMEAVIDSINKGEVYRYLTKPWDSDYMKSILHQAMELFDLRRENKKLISDLKKANEQLEFYLRQKLLS</sequence>
<organism evidence="5 6">
    <name type="scientific">Cryomorpha ignava</name>
    <dbReference type="NCBI Taxonomy" id="101383"/>
    <lineage>
        <taxon>Bacteria</taxon>
        <taxon>Pseudomonadati</taxon>
        <taxon>Bacteroidota</taxon>
        <taxon>Flavobacteriia</taxon>
        <taxon>Flavobacteriales</taxon>
        <taxon>Cryomorphaceae</taxon>
        <taxon>Cryomorpha</taxon>
    </lineage>
</organism>
<dbReference type="PROSITE" id="PS50110">
    <property type="entry name" value="RESPONSE_REGULATORY"/>
    <property type="match status" value="1"/>
</dbReference>
<protein>
    <submittedName>
        <fullName evidence="5">Response regulator</fullName>
    </submittedName>
</protein>
<feature type="modified residue" description="4-aspartylphosphate" evidence="2">
    <location>
        <position position="66"/>
    </location>
</feature>
<keyword evidence="6" id="KW-1185">Reference proteome</keyword>
<keyword evidence="3" id="KW-0175">Coiled coil</keyword>
<evidence type="ECO:0000256" key="1">
    <source>
        <dbReference type="ARBA" id="ARBA00022553"/>
    </source>
</evidence>
<dbReference type="PANTHER" id="PTHR44591:SF19">
    <property type="entry name" value="TWO-COMPONENT RESPONSE REGULATOR-RELATED"/>
    <property type="match status" value="1"/>
</dbReference>
<dbReference type="AlphaFoldDB" id="A0A7K3WVH0"/>
<comment type="caution">
    <text evidence="5">The sequence shown here is derived from an EMBL/GenBank/DDBJ whole genome shotgun (WGS) entry which is preliminary data.</text>
</comment>
<evidence type="ECO:0000256" key="3">
    <source>
        <dbReference type="SAM" id="Coils"/>
    </source>
</evidence>
<dbReference type="GO" id="GO:0000160">
    <property type="term" value="P:phosphorelay signal transduction system"/>
    <property type="evidence" value="ECO:0007669"/>
    <property type="project" value="InterPro"/>
</dbReference>
<evidence type="ECO:0000313" key="6">
    <source>
        <dbReference type="Proteomes" id="UP000486602"/>
    </source>
</evidence>
<dbReference type="PANTHER" id="PTHR44591">
    <property type="entry name" value="STRESS RESPONSE REGULATOR PROTEIN 1"/>
    <property type="match status" value="1"/>
</dbReference>
<evidence type="ECO:0000259" key="4">
    <source>
        <dbReference type="PROSITE" id="PS50110"/>
    </source>
</evidence>
<gene>
    <name evidence="5" type="ORF">G3O08_19415</name>
</gene>
<dbReference type="RefSeq" id="WP_163287117.1">
    <property type="nucleotide sequence ID" value="NZ_JAAGVY010000067.1"/>
</dbReference>
<dbReference type="InterPro" id="IPR050595">
    <property type="entry name" value="Bact_response_regulator"/>
</dbReference>
<evidence type="ECO:0000313" key="5">
    <source>
        <dbReference type="EMBL" id="NEN25667.1"/>
    </source>
</evidence>
<keyword evidence="1 2" id="KW-0597">Phosphoprotein</keyword>
<name>A0A7K3WVH0_9FLAO</name>
<reference evidence="5 6" key="1">
    <citation type="submission" date="2020-02" db="EMBL/GenBank/DDBJ databases">
        <title>Out from the shadows clarifying the taxonomy of the family Cryomorphaceae and related taxa by utilizing the GTDB taxonomic framework.</title>
        <authorList>
            <person name="Bowman J.P."/>
        </authorList>
    </citation>
    <scope>NUCLEOTIDE SEQUENCE [LARGE SCALE GENOMIC DNA]</scope>
    <source>
        <strain evidence="5 6">QSSC 1-22</strain>
    </source>
</reference>
<evidence type="ECO:0000256" key="2">
    <source>
        <dbReference type="PROSITE-ProRule" id="PRU00169"/>
    </source>
</evidence>
<accession>A0A7K3WVH0</accession>
<dbReference type="EMBL" id="JAAGVY010000067">
    <property type="protein sequence ID" value="NEN25667.1"/>
    <property type="molecule type" value="Genomic_DNA"/>
</dbReference>